<evidence type="ECO:0000313" key="2">
    <source>
        <dbReference type="EMBL" id="RDX99188.1"/>
    </source>
</evidence>
<proteinExistence type="predicted"/>
<keyword evidence="3" id="KW-1185">Reference proteome</keyword>
<feature type="domain" description="Integrase zinc-binding" evidence="1">
    <location>
        <begin position="75"/>
        <end position="126"/>
    </location>
</feature>
<protein>
    <recommendedName>
        <fullName evidence="1">Integrase zinc-binding domain-containing protein</fullName>
    </recommendedName>
</protein>
<organism evidence="2 3">
    <name type="scientific">Mucuna pruriens</name>
    <name type="common">Velvet bean</name>
    <name type="synonym">Dolichos pruriens</name>
    <dbReference type="NCBI Taxonomy" id="157652"/>
    <lineage>
        <taxon>Eukaryota</taxon>
        <taxon>Viridiplantae</taxon>
        <taxon>Streptophyta</taxon>
        <taxon>Embryophyta</taxon>
        <taxon>Tracheophyta</taxon>
        <taxon>Spermatophyta</taxon>
        <taxon>Magnoliopsida</taxon>
        <taxon>eudicotyledons</taxon>
        <taxon>Gunneridae</taxon>
        <taxon>Pentapetalae</taxon>
        <taxon>rosids</taxon>
        <taxon>fabids</taxon>
        <taxon>Fabales</taxon>
        <taxon>Fabaceae</taxon>
        <taxon>Papilionoideae</taxon>
        <taxon>50 kb inversion clade</taxon>
        <taxon>NPAAA clade</taxon>
        <taxon>indigoferoid/millettioid clade</taxon>
        <taxon>Phaseoleae</taxon>
        <taxon>Mucuna</taxon>
    </lineage>
</organism>
<dbReference type="Gene3D" id="1.10.340.70">
    <property type="match status" value="1"/>
</dbReference>
<dbReference type="InterPro" id="IPR041588">
    <property type="entry name" value="Integrase_H2C2"/>
</dbReference>
<dbReference type="AlphaFoldDB" id="A0A371H8R9"/>
<dbReference type="Pfam" id="PF17921">
    <property type="entry name" value="Integrase_H2C2"/>
    <property type="match status" value="1"/>
</dbReference>
<evidence type="ECO:0000259" key="1">
    <source>
        <dbReference type="Pfam" id="PF17921"/>
    </source>
</evidence>
<evidence type="ECO:0000313" key="3">
    <source>
        <dbReference type="Proteomes" id="UP000257109"/>
    </source>
</evidence>
<comment type="caution">
    <text evidence="2">The sequence shown here is derived from an EMBL/GenBank/DDBJ whole genome shotgun (WGS) entry which is preliminary data.</text>
</comment>
<dbReference type="OrthoDB" id="1690717at2759"/>
<reference evidence="2" key="1">
    <citation type="submission" date="2018-05" db="EMBL/GenBank/DDBJ databases">
        <title>Draft genome of Mucuna pruriens seed.</title>
        <authorList>
            <person name="Nnadi N.E."/>
            <person name="Vos R."/>
            <person name="Hasami M.H."/>
            <person name="Devisetty U.K."/>
            <person name="Aguiy J.C."/>
        </authorList>
    </citation>
    <scope>NUCLEOTIDE SEQUENCE [LARGE SCALE GENOMIC DNA]</scope>
    <source>
        <strain evidence="2">JCA_2017</strain>
    </source>
</reference>
<sequence length="128" mass="14891">MFHHVPREENQMVDALTTLSALVQVNEGQEMTIHVRQQPQMAYCQCLTHETIESSAEPWAMLYKRNVDMTLLRCVDSQEVEQIMEEVHEGIFGTHVNGHALARKILRVGYYWTRMESDCCQHVRKCGK</sequence>
<dbReference type="PANTHER" id="PTHR48475">
    <property type="entry name" value="RIBONUCLEASE H"/>
    <property type="match status" value="1"/>
</dbReference>
<feature type="non-terminal residue" evidence="2">
    <location>
        <position position="1"/>
    </location>
</feature>
<gene>
    <name evidence="2" type="ORF">CR513_17792</name>
</gene>
<name>A0A371H8R9_MUCPR</name>
<dbReference type="EMBL" id="QJKJ01003282">
    <property type="protein sequence ID" value="RDX99188.1"/>
    <property type="molecule type" value="Genomic_DNA"/>
</dbReference>
<dbReference type="Proteomes" id="UP000257109">
    <property type="component" value="Unassembled WGS sequence"/>
</dbReference>
<dbReference type="PANTHER" id="PTHR48475:SF1">
    <property type="entry name" value="RNASE H TYPE-1 DOMAIN-CONTAINING PROTEIN"/>
    <property type="match status" value="1"/>
</dbReference>
<accession>A0A371H8R9</accession>